<dbReference type="InterPro" id="IPR057601">
    <property type="entry name" value="Oar-like_b-barrel"/>
</dbReference>
<dbReference type="InterPro" id="IPR036942">
    <property type="entry name" value="Beta-barrel_TonB_sf"/>
</dbReference>
<reference evidence="6 7" key="1">
    <citation type="submission" date="2024-12" db="EMBL/GenBank/DDBJ databases">
        <authorList>
            <person name="Lee Y."/>
        </authorList>
    </citation>
    <scope>NUCLEOTIDE SEQUENCE [LARGE SCALE GENOMIC DNA]</scope>
    <source>
        <strain evidence="6 7">03SUJ4</strain>
    </source>
</reference>
<dbReference type="Gene3D" id="2.40.170.20">
    <property type="entry name" value="TonB-dependent receptor, beta-barrel domain"/>
    <property type="match status" value="1"/>
</dbReference>
<dbReference type="RefSeq" id="WP_263414337.1">
    <property type="nucleotide sequence ID" value="NZ_BAABBH010000001.1"/>
</dbReference>
<feature type="signal peptide" evidence="4">
    <location>
        <begin position="1"/>
        <end position="20"/>
    </location>
</feature>
<protein>
    <submittedName>
        <fullName evidence="6">Carboxypeptidase regulatory-like domain-containing protein</fullName>
    </submittedName>
</protein>
<dbReference type="SUPFAM" id="SSF56935">
    <property type="entry name" value="Porins"/>
    <property type="match status" value="1"/>
</dbReference>
<name>A0ABW9KPR4_9BACT</name>
<evidence type="ECO:0000256" key="1">
    <source>
        <dbReference type="ARBA" id="ARBA00004442"/>
    </source>
</evidence>
<comment type="caution">
    <text evidence="6">The sequence shown here is derived from an EMBL/GenBank/DDBJ whole genome shotgun (WGS) entry which is preliminary data.</text>
</comment>
<feature type="chain" id="PRO_5046481829" evidence="4">
    <location>
        <begin position="21"/>
        <end position="1217"/>
    </location>
</feature>
<dbReference type="Pfam" id="PF13620">
    <property type="entry name" value="CarboxypepD_reg"/>
    <property type="match status" value="1"/>
</dbReference>
<sequence length="1217" mass="127820">MKKNLLGLALAAVSLTGAVAIPAPSLFAQAISINGGSIQGTVTDPSGARVPNAEVTITGTDTGVSAKTHTDASGFYAAGPLNPGRYSIQIVAPGFQQLTVNTTVSTGTATSGNAKLTLGDSGTTVEVTTGDVRINTDQATVSGVLNSKDFDQLPVNGRNFLDYAQLQPGVQLQNADYSAGGFDPTKAGYSALSFSGVSGRTTRILLDGQDITDENVGSTIINVPSGAVGEMQVNRSTADPSVPLTSSGSVVASTRSGTNSFHGNAFYNFQDHRALFARVKGQDAPFQRNQFGGYFGGPLIKDKLFFYGGGERIKQDLASPSAVLSTGLFASLLTTYPQVSTPARDTFSQLRLDYNGPHAIHMFARAAYEVNSFTAGIGPGYYQPYANRDNVPSLAGGADFVTGRFTHSLRASYEKFHNLLVDATLGNNGIYNPFPGVGVSLTSQGLRTGGNPNAPQQTFQSDKQVRYDGSFTRGAHNIRFGGEMNRILAGGFASFYSQPYIVLSTSSVSQFKGGTGKGCNGVVGAAPCASDLVNGYHPYYALLGNGQGLSTEIPQFGFPGGGQGDWRIGIYINDTWKMTPNFTLTFGARYNRDTGRTDSDLQPLLCSTIDPGTFPNAPCTGSAHLLDLFGPGLGDRINQPNKNVGPQIGFNYAPPAANGKTSLRGGFGVFFENSVFNNILFDRPYKLQTGRFFADQPVCGPYGNSVTIPGRGQVTTTPDGTSIATVCGAPMRQAAPEILALSNQLKSASASSVGANPNYIGNFLETTDVGATLFAPNQKTPYSLNMNFGIQQQIAKGVVVTADYVHIGTLRIAQSIDANHVGDASTLNATAARNAVLRTAAGFGCTATGVTAAADCAIANGATISDFASNGLGTTTDPYLQNYPYEAYPGLTANTGAAFAGNNPAVGVGNFSFPNGKSGYDGLQLNLRQQATHPLPGILASTVEVSYAYSRFISTSGAGSSDQFFLAGTFDQRNPTRYIGYGGLDRTHILSFGLTSTIKYGPRLSFIGHFESPTATNLTLDTQDGGGVGQIFQTDFTGDGTTGDLLPGTNPGSYMRKVHPGDVGNQITQYNAKYANQLTPAGQALVNAGVLNLGQMRSIGAVMPTLRQPGGAVFQNSPYRQLDASLAYPINHSVLRFLPESVSLEPQVNFYNALNLANYGGPSGVLTSVNTGSVTGDVNADVTNAFLNKNNYRTVRGIGTFSQGAPRTTEFQLRLNF</sequence>
<dbReference type="Pfam" id="PF25183">
    <property type="entry name" value="OMP_b-brl_4"/>
    <property type="match status" value="2"/>
</dbReference>
<evidence type="ECO:0000313" key="6">
    <source>
        <dbReference type="EMBL" id="MFN2977503.1"/>
    </source>
</evidence>
<feature type="domain" description="TonB-dependent transporter Oar-like beta-barrel" evidence="5">
    <location>
        <begin position="341"/>
        <end position="1178"/>
    </location>
</feature>
<organism evidence="6 7">
    <name type="scientific">Terriglobus aquaticus</name>
    <dbReference type="NCBI Taxonomy" id="940139"/>
    <lineage>
        <taxon>Bacteria</taxon>
        <taxon>Pseudomonadati</taxon>
        <taxon>Acidobacteriota</taxon>
        <taxon>Terriglobia</taxon>
        <taxon>Terriglobales</taxon>
        <taxon>Acidobacteriaceae</taxon>
        <taxon>Terriglobus</taxon>
    </lineage>
</organism>
<dbReference type="Gene3D" id="2.60.40.1120">
    <property type="entry name" value="Carboxypeptidase-like, regulatory domain"/>
    <property type="match status" value="1"/>
</dbReference>
<dbReference type="Proteomes" id="UP001634747">
    <property type="component" value="Unassembled WGS sequence"/>
</dbReference>
<keyword evidence="2" id="KW-0472">Membrane</keyword>
<evidence type="ECO:0000256" key="3">
    <source>
        <dbReference type="ARBA" id="ARBA00023237"/>
    </source>
</evidence>
<keyword evidence="7" id="KW-1185">Reference proteome</keyword>
<accession>A0ABW9KPR4</accession>
<evidence type="ECO:0000256" key="2">
    <source>
        <dbReference type="ARBA" id="ARBA00023136"/>
    </source>
</evidence>
<keyword evidence="4" id="KW-0732">Signal</keyword>
<feature type="domain" description="TonB-dependent transporter Oar-like beta-barrel" evidence="5">
    <location>
        <begin position="253"/>
        <end position="319"/>
    </location>
</feature>
<comment type="subcellular location">
    <subcellularLocation>
        <location evidence="1">Cell outer membrane</location>
    </subcellularLocation>
</comment>
<gene>
    <name evidence="6" type="ORF">ACK2TP_17155</name>
</gene>
<dbReference type="EMBL" id="JBJYXY010000001">
    <property type="protein sequence ID" value="MFN2977503.1"/>
    <property type="molecule type" value="Genomic_DNA"/>
</dbReference>
<evidence type="ECO:0000313" key="7">
    <source>
        <dbReference type="Proteomes" id="UP001634747"/>
    </source>
</evidence>
<proteinExistence type="predicted"/>
<dbReference type="InterPro" id="IPR008969">
    <property type="entry name" value="CarboxyPept-like_regulatory"/>
</dbReference>
<keyword evidence="3" id="KW-0998">Cell outer membrane</keyword>
<evidence type="ECO:0000259" key="5">
    <source>
        <dbReference type="Pfam" id="PF25183"/>
    </source>
</evidence>
<evidence type="ECO:0000256" key="4">
    <source>
        <dbReference type="SAM" id="SignalP"/>
    </source>
</evidence>
<dbReference type="SUPFAM" id="SSF49464">
    <property type="entry name" value="Carboxypeptidase regulatory domain-like"/>
    <property type="match status" value="1"/>
</dbReference>